<sequence length="134" mass="15399">MLKVLIEKDDFYSKESNPHLVFKWILGRDIKFNWVLLVEGNYQLTPTMPPPLSWYFFVRHSLASLDYRGTTGKNLHFSSWILIVPADFLEQIRVTQGLVPSLLLLVTISTIGQLGGCPCSRFSGREEVLDQRRS</sequence>
<keyword evidence="1" id="KW-1185">Reference proteome</keyword>
<evidence type="ECO:0000313" key="1">
    <source>
        <dbReference type="Proteomes" id="UP001652600"/>
    </source>
</evidence>
<evidence type="ECO:0000313" key="2">
    <source>
        <dbReference type="RefSeq" id="XP_050946494.1"/>
    </source>
</evidence>
<protein>
    <submittedName>
        <fullName evidence="2">Uncharacterized protein LOC103502558 isoform X2</fullName>
    </submittedName>
</protein>
<dbReference type="GeneID" id="103502558"/>
<name>A0ABM3L8Y4_CUCME</name>
<dbReference type="RefSeq" id="XP_050946494.1">
    <property type="nucleotide sequence ID" value="XM_051090537.1"/>
</dbReference>
<gene>
    <name evidence="2" type="primary">LOC103502558</name>
</gene>
<accession>A0ABM3L8Y4</accession>
<proteinExistence type="predicted"/>
<dbReference type="Proteomes" id="UP001652600">
    <property type="component" value="Chromosome 10"/>
</dbReference>
<reference evidence="2" key="1">
    <citation type="submission" date="2025-08" db="UniProtKB">
        <authorList>
            <consortium name="RefSeq"/>
        </authorList>
    </citation>
    <scope>IDENTIFICATION</scope>
    <source>
        <tissue evidence="2">Stem</tissue>
    </source>
</reference>
<organism evidence="1 2">
    <name type="scientific">Cucumis melo</name>
    <name type="common">Muskmelon</name>
    <dbReference type="NCBI Taxonomy" id="3656"/>
    <lineage>
        <taxon>Eukaryota</taxon>
        <taxon>Viridiplantae</taxon>
        <taxon>Streptophyta</taxon>
        <taxon>Embryophyta</taxon>
        <taxon>Tracheophyta</taxon>
        <taxon>Spermatophyta</taxon>
        <taxon>Magnoliopsida</taxon>
        <taxon>eudicotyledons</taxon>
        <taxon>Gunneridae</taxon>
        <taxon>Pentapetalae</taxon>
        <taxon>rosids</taxon>
        <taxon>fabids</taxon>
        <taxon>Cucurbitales</taxon>
        <taxon>Cucurbitaceae</taxon>
        <taxon>Benincaseae</taxon>
        <taxon>Cucumis</taxon>
    </lineage>
</organism>